<sequence length="323" mass="35505">MDHLVVLALVSSAITQNKGEALSQLQQATKEFLPEVLWMSLFKSSSSSTHVANRDVGCHLIHIHDVIDPTDLRRRRVAAATLRYDVNKGGTVALLPVMCVPWDAWFRLPDSAAAATLSGTFVVDLGNKKPSLLHPTTEFVKAFFLDEGNVRSALTAYLSMTGRCPYPRSSRRNIAILSALRETMDLYFSTAVATNQQQRAIETQRSQLFPVLVTAACVLGMIELANDDECMQVHSSPFLQCKPDDTTSNDQPLLLVATTTSQQLVALGTGHFTDFLRDDNEESWRMNSSSDAEVWEVNCSIDTTTGVVTALCDLNAGDVCTYK</sequence>
<accession>A0A0S4KLB4</accession>
<reference evidence="2" key="1">
    <citation type="submission" date="2015-09" db="EMBL/GenBank/DDBJ databases">
        <authorList>
            <consortium name="Pathogen Informatics"/>
        </authorList>
    </citation>
    <scope>NUCLEOTIDE SEQUENCE [LARGE SCALE GENOMIC DNA]</scope>
    <source>
        <strain evidence="2">Lake Konstanz</strain>
    </source>
</reference>
<protein>
    <submittedName>
        <fullName evidence="1">Uncharacterized protein</fullName>
    </submittedName>
</protein>
<dbReference type="VEuPathDB" id="TriTrypDB:BSAL_40335"/>
<organism evidence="1 2">
    <name type="scientific">Bodo saltans</name>
    <name type="common">Flagellated protozoan</name>
    <dbReference type="NCBI Taxonomy" id="75058"/>
    <lineage>
        <taxon>Eukaryota</taxon>
        <taxon>Discoba</taxon>
        <taxon>Euglenozoa</taxon>
        <taxon>Kinetoplastea</taxon>
        <taxon>Metakinetoplastina</taxon>
        <taxon>Eubodonida</taxon>
        <taxon>Bodonidae</taxon>
        <taxon>Bodo</taxon>
    </lineage>
</organism>
<proteinExistence type="predicted"/>
<dbReference type="AlphaFoldDB" id="A0A0S4KLB4"/>
<dbReference type="EMBL" id="CYKH01002108">
    <property type="protein sequence ID" value="CUI15374.1"/>
    <property type="molecule type" value="Genomic_DNA"/>
</dbReference>
<keyword evidence="2" id="KW-1185">Reference proteome</keyword>
<name>A0A0S4KLB4_BODSA</name>
<gene>
    <name evidence="1" type="ORF">BSAL_40335</name>
</gene>
<evidence type="ECO:0000313" key="2">
    <source>
        <dbReference type="Proteomes" id="UP000051952"/>
    </source>
</evidence>
<dbReference type="Proteomes" id="UP000051952">
    <property type="component" value="Unassembled WGS sequence"/>
</dbReference>
<evidence type="ECO:0000313" key="1">
    <source>
        <dbReference type="EMBL" id="CUI15374.1"/>
    </source>
</evidence>